<keyword evidence="7" id="KW-1185">Reference proteome</keyword>
<dbReference type="OrthoDB" id="9795814at2"/>
<evidence type="ECO:0000256" key="4">
    <source>
        <dbReference type="ARBA" id="ARBA00023004"/>
    </source>
</evidence>
<name>A0A4R6UKW2_9GAMM</name>
<dbReference type="Gene3D" id="1.10.490.10">
    <property type="entry name" value="Globins"/>
    <property type="match status" value="1"/>
</dbReference>
<keyword evidence="4 5" id="KW-0408">Iron</keyword>
<evidence type="ECO:0000256" key="5">
    <source>
        <dbReference type="PIRSR" id="PIRSR601486-1"/>
    </source>
</evidence>
<dbReference type="SUPFAM" id="SSF46458">
    <property type="entry name" value="Globin-like"/>
    <property type="match status" value="1"/>
</dbReference>
<dbReference type="GO" id="GO:0020037">
    <property type="term" value="F:heme binding"/>
    <property type="evidence" value="ECO:0007669"/>
    <property type="project" value="InterPro"/>
</dbReference>
<dbReference type="GO" id="GO:0046872">
    <property type="term" value="F:metal ion binding"/>
    <property type="evidence" value="ECO:0007669"/>
    <property type="project" value="UniProtKB-KW"/>
</dbReference>
<dbReference type="InterPro" id="IPR001486">
    <property type="entry name" value="Hemoglobin_trunc"/>
</dbReference>
<organism evidence="6 7">
    <name type="scientific">Permianibacter aggregans</name>
    <dbReference type="NCBI Taxonomy" id="1510150"/>
    <lineage>
        <taxon>Bacteria</taxon>
        <taxon>Pseudomonadati</taxon>
        <taxon>Pseudomonadota</taxon>
        <taxon>Gammaproteobacteria</taxon>
        <taxon>Pseudomonadales</taxon>
        <taxon>Pseudomonadaceae</taxon>
        <taxon>Permianibacter</taxon>
    </lineage>
</organism>
<keyword evidence="1" id="KW-0813">Transport</keyword>
<dbReference type="RefSeq" id="WP_133593481.1">
    <property type="nucleotide sequence ID" value="NZ_CP037953.1"/>
</dbReference>
<proteinExistence type="predicted"/>
<accession>A0A4R6UKW2</accession>
<sequence length="136" mass="15354">MKWVTVIIGLMLAGVGLGDETSLYQRLGGEKGVQTIAERLIDHSSEHPETRRSFDKVDLVKLKQSLATQLCELSEGPCRYQGDDMRRVHKGLGISEREFYAMVEHLRVILDDMAIDTRSKNQLLAKLAPMKKDVVE</sequence>
<dbReference type="AlphaFoldDB" id="A0A4R6UKW2"/>
<keyword evidence="3 5" id="KW-0479">Metal-binding</keyword>
<evidence type="ECO:0000313" key="6">
    <source>
        <dbReference type="EMBL" id="TDQ43864.1"/>
    </source>
</evidence>
<evidence type="ECO:0000313" key="7">
    <source>
        <dbReference type="Proteomes" id="UP000295375"/>
    </source>
</evidence>
<dbReference type="CDD" id="cd00454">
    <property type="entry name" value="TrHb1_N"/>
    <property type="match status" value="1"/>
</dbReference>
<comment type="caution">
    <text evidence="6">The sequence shown here is derived from an EMBL/GenBank/DDBJ whole genome shotgun (WGS) entry which is preliminary data.</text>
</comment>
<evidence type="ECO:0000256" key="3">
    <source>
        <dbReference type="ARBA" id="ARBA00022723"/>
    </source>
</evidence>
<dbReference type="GO" id="GO:0019825">
    <property type="term" value="F:oxygen binding"/>
    <property type="evidence" value="ECO:0007669"/>
    <property type="project" value="InterPro"/>
</dbReference>
<gene>
    <name evidence="6" type="ORF">EV696_12723</name>
</gene>
<feature type="binding site" description="distal binding residue" evidence="5">
    <location>
        <position position="89"/>
    </location>
    <ligand>
        <name>heme</name>
        <dbReference type="ChEBI" id="CHEBI:30413"/>
    </ligand>
    <ligandPart>
        <name>Fe</name>
        <dbReference type="ChEBI" id="CHEBI:18248"/>
    </ligandPart>
</feature>
<dbReference type="EMBL" id="SNYM01000027">
    <property type="protein sequence ID" value="TDQ43864.1"/>
    <property type="molecule type" value="Genomic_DNA"/>
</dbReference>
<evidence type="ECO:0000256" key="1">
    <source>
        <dbReference type="ARBA" id="ARBA00022448"/>
    </source>
</evidence>
<keyword evidence="2 5" id="KW-0349">Heme</keyword>
<dbReference type="InterPro" id="IPR012292">
    <property type="entry name" value="Globin/Proto"/>
</dbReference>
<reference evidence="6 7" key="1">
    <citation type="submission" date="2019-03" db="EMBL/GenBank/DDBJ databases">
        <title>Genomic Encyclopedia of Type Strains, Phase IV (KMG-IV): sequencing the most valuable type-strain genomes for metagenomic binning, comparative biology and taxonomic classification.</title>
        <authorList>
            <person name="Goeker M."/>
        </authorList>
    </citation>
    <scope>NUCLEOTIDE SEQUENCE [LARGE SCALE GENOMIC DNA]</scope>
    <source>
        <strain evidence="6 7">DSM 103792</strain>
    </source>
</reference>
<dbReference type="InterPro" id="IPR009050">
    <property type="entry name" value="Globin-like_sf"/>
</dbReference>
<evidence type="ECO:0000256" key="2">
    <source>
        <dbReference type="ARBA" id="ARBA00022617"/>
    </source>
</evidence>
<dbReference type="Proteomes" id="UP000295375">
    <property type="component" value="Unassembled WGS sequence"/>
</dbReference>
<protein>
    <submittedName>
        <fullName evidence="6">Hemoglobin</fullName>
    </submittedName>
</protein>
<dbReference type="Pfam" id="PF01152">
    <property type="entry name" value="Bac_globin"/>
    <property type="match status" value="1"/>
</dbReference>